<comment type="caution">
    <text evidence="1">The sequence shown here is derived from an EMBL/GenBank/DDBJ whole genome shotgun (WGS) entry which is preliminary data.</text>
</comment>
<organism evidence="1 2">
    <name type="scientific">Sphingobium wenxiniae (strain DSM 21828 / CGMCC 1.7748 / JZ-1)</name>
    <dbReference type="NCBI Taxonomy" id="595605"/>
    <lineage>
        <taxon>Bacteria</taxon>
        <taxon>Pseudomonadati</taxon>
        <taxon>Pseudomonadota</taxon>
        <taxon>Alphaproteobacteria</taxon>
        <taxon>Sphingomonadales</taxon>
        <taxon>Sphingomonadaceae</taxon>
        <taxon>Sphingobium</taxon>
    </lineage>
</organism>
<dbReference type="Proteomes" id="UP000316624">
    <property type="component" value="Unassembled WGS sequence"/>
</dbReference>
<evidence type="ECO:0000313" key="2">
    <source>
        <dbReference type="Proteomes" id="UP000316624"/>
    </source>
</evidence>
<accession>A0A562KMX8</accession>
<reference evidence="1 2" key="1">
    <citation type="journal article" date="2015" name="Stand. Genomic Sci.">
        <title>Genomic Encyclopedia of Bacterial and Archaeal Type Strains, Phase III: the genomes of soil and plant-associated and newly described type strains.</title>
        <authorList>
            <person name="Whitman W.B."/>
            <person name="Woyke T."/>
            <person name="Klenk H.P."/>
            <person name="Zhou Y."/>
            <person name="Lilburn T.G."/>
            <person name="Beck B.J."/>
            <person name="De Vos P."/>
            <person name="Vandamme P."/>
            <person name="Eisen J.A."/>
            <person name="Garrity G."/>
            <person name="Hugenholtz P."/>
            <person name="Kyrpides N.C."/>
        </authorList>
    </citation>
    <scope>NUCLEOTIDE SEQUENCE [LARGE SCALE GENOMIC DNA]</scope>
    <source>
        <strain evidence="1 2">CGMCC 1.7748</strain>
    </source>
</reference>
<proteinExistence type="predicted"/>
<protein>
    <submittedName>
        <fullName evidence="1">Anti-sigma factor RsiW</fullName>
    </submittedName>
</protein>
<gene>
    <name evidence="1" type="ORF">IQ35_00628</name>
</gene>
<evidence type="ECO:0000313" key="1">
    <source>
        <dbReference type="EMBL" id="TWH96697.1"/>
    </source>
</evidence>
<sequence length="242" mass="26297">MAADMVDDMEMEAYIDGELDLARRLAVEDHLSRNPDLAAKVMADFRNRSALRLLMGSDVAPSRSLADALEKIRKESRPFWRRPALGLAAVIVMALTTVTMLGPDSAPPAYVSLAAQSHRTLVDRVNIAANQPISDRAHALFLASRIAVPRLPSDWQVTDVELLDAAAGPAMLIAVQTTEGLHLSILAIRERSSAPRAPDAVRAGKQSVAYWRRGDFSYALTGEGEPEQIDATADALADSWRT</sequence>
<dbReference type="EMBL" id="VLKK01000002">
    <property type="protein sequence ID" value="TWH96697.1"/>
    <property type="molecule type" value="Genomic_DNA"/>
</dbReference>
<dbReference type="AlphaFoldDB" id="A0A562KMX8"/>
<name>A0A562KMX8_SPHWJ</name>
<keyword evidence="2" id="KW-1185">Reference proteome</keyword>